<evidence type="ECO:0000256" key="3">
    <source>
        <dbReference type="ARBA" id="ARBA00022448"/>
    </source>
</evidence>
<dbReference type="InterPro" id="IPR036640">
    <property type="entry name" value="ABC1_TM_sf"/>
</dbReference>
<feature type="region of interest" description="Disordered" evidence="9">
    <location>
        <begin position="490"/>
        <end position="511"/>
    </location>
</feature>
<accession>A0A8H7CC97</accession>
<dbReference type="OrthoDB" id="6500128at2759"/>
<evidence type="ECO:0000259" key="12">
    <source>
        <dbReference type="PROSITE" id="PS50929"/>
    </source>
</evidence>
<dbReference type="CDD" id="cd03250">
    <property type="entry name" value="ABCC_MRP_domain1"/>
    <property type="match status" value="1"/>
</dbReference>
<feature type="transmembrane region" description="Helical" evidence="10">
    <location>
        <begin position="923"/>
        <end position="940"/>
    </location>
</feature>
<name>A0A8H7CC97_9AGAR</name>
<dbReference type="InterPro" id="IPR027417">
    <property type="entry name" value="P-loop_NTPase"/>
</dbReference>
<dbReference type="GO" id="GO:0016020">
    <property type="term" value="C:membrane"/>
    <property type="evidence" value="ECO:0007669"/>
    <property type="project" value="UniProtKB-SubCell"/>
</dbReference>
<dbReference type="Gene3D" id="3.40.50.300">
    <property type="entry name" value="P-loop containing nucleotide triphosphate hydrolases"/>
    <property type="match status" value="3"/>
</dbReference>
<dbReference type="SMART" id="SM00382">
    <property type="entry name" value="AAA"/>
    <property type="match status" value="2"/>
</dbReference>
<protein>
    <submittedName>
        <fullName evidence="13">ABC protein</fullName>
    </submittedName>
</protein>
<keyword evidence="6" id="KW-0067">ATP-binding</keyword>
<dbReference type="Gene3D" id="1.20.1560.10">
    <property type="entry name" value="ABC transporter type 1, transmembrane domain"/>
    <property type="match status" value="2"/>
</dbReference>
<dbReference type="SUPFAM" id="SSF52540">
    <property type="entry name" value="P-loop containing nucleoside triphosphate hydrolases"/>
    <property type="match status" value="2"/>
</dbReference>
<dbReference type="Pfam" id="PF00664">
    <property type="entry name" value="ABC_membrane"/>
    <property type="match status" value="2"/>
</dbReference>
<reference evidence="13" key="1">
    <citation type="submission" date="2020-05" db="EMBL/GenBank/DDBJ databases">
        <title>Mycena genomes resolve the evolution of fungal bioluminescence.</title>
        <authorList>
            <person name="Tsai I.J."/>
        </authorList>
    </citation>
    <scope>NUCLEOTIDE SEQUENCE</scope>
    <source>
        <strain evidence="13">CCC161011</strain>
    </source>
</reference>
<dbReference type="SUPFAM" id="SSF90123">
    <property type="entry name" value="ABC transporter transmembrane region"/>
    <property type="match status" value="2"/>
</dbReference>
<organism evidence="13 14">
    <name type="scientific">Mycena venus</name>
    <dbReference type="NCBI Taxonomy" id="2733690"/>
    <lineage>
        <taxon>Eukaryota</taxon>
        <taxon>Fungi</taxon>
        <taxon>Dikarya</taxon>
        <taxon>Basidiomycota</taxon>
        <taxon>Agaricomycotina</taxon>
        <taxon>Agaricomycetes</taxon>
        <taxon>Agaricomycetidae</taxon>
        <taxon>Agaricales</taxon>
        <taxon>Marasmiineae</taxon>
        <taxon>Mycenaceae</taxon>
        <taxon>Mycena</taxon>
    </lineage>
</organism>
<keyword evidence="14" id="KW-1185">Reference proteome</keyword>
<dbReference type="GO" id="GO:0005524">
    <property type="term" value="F:ATP binding"/>
    <property type="evidence" value="ECO:0007669"/>
    <property type="project" value="UniProtKB-KW"/>
</dbReference>
<keyword evidence="8 10" id="KW-0472">Membrane</keyword>
<dbReference type="Pfam" id="PF00005">
    <property type="entry name" value="ABC_tran"/>
    <property type="match status" value="2"/>
</dbReference>
<dbReference type="PANTHER" id="PTHR24223:SF456">
    <property type="entry name" value="MULTIDRUG RESISTANCE-ASSOCIATED PROTEIN LETHAL(2)03659"/>
    <property type="match status" value="1"/>
</dbReference>
<evidence type="ECO:0000256" key="2">
    <source>
        <dbReference type="ARBA" id="ARBA00009726"/>
    </source>
</evidence>
<dbReference type="InterPro" id="IPR003593">
    <property type="entry name" value="AAA+_ATPase"/>
</dbReference>
<feature type="transmembrane region" description="Helical" evidence="10">
    <location>
        <begin position="848"/>
        <end position="872"/>
    </location>
</feature>
<keyword evidence="3" id="KW-0813">Transport</keyword>
<keyword evidence="5" id="KW-0547">Nucleotide-binding</keyword>
<feature type="domain" description="ABC transporter" evidence="11">
    <location>
        <begin position="518"/>
        <end position="747"/>
    </location>
</feature>
<feature type="domain" description="ABC transmembrane type-1" evidence="12">
    <location>
        <begin position="813"/>
        <end position="973"/>
    </location>
</feature>
<evidence type="ECO:0000313" key="14">
    <source>
        <dbReference type="Proteomes" id="UP000620124"/>
    </source>
</evidence>
<feature type="transmembrane region" description="Helical" evidence="10">
    <location>
        <begin position="946"/>
        <end position="965"/>
    </location>
</feature>
<feature type="transmembrane region" description="Helical" evidence="10">
    <location>
        <begin position="309"/>
        <end position="326"/>
    </location>
</feature>
<dbReference type="PROSITE" id="PS50929">
    <property type="entry name" value="ABC_TM1F"/>
    <property type="match status" value="2"/>
</dbReference>
<feature type="compositionally biased region" description="Basic and acidic residues" evidence="9">
    <location>
        <begin position="490"/>
        <end position="510"/>
    </location>
</feature>
<comment type="caution">
    <text evidence="13">The sequence shown here is derived from an EMBL/GenBank/DDBJ whole genome shotgun (WGS) entry which is preliminary data.</text>
</comment>
<evidence type="ECO:0000256" key="7">
    <source>
        <dbReference type="ARBA" id="ARBA00022989"/>
    </source>
</evidence>
<feature type="transmembrane region" description="Helical" evidence="10">
    <location>
        <begin position="391"/>
        <end position="409"/>
    </location>
</feature>
<sequence length="1305" mass="145175">MPAKVNNATSEFLDDESIKALEKGDGKKDIDALQLDAGEELIRFRKRWWQLWIPAGIPSPPPDSLDDAEIIPIVSASILSQLTYTWITPIMKLGYQRTLQATDLWKVGPELEAGYLSEKLDAAWTKRVNAANEWNAGLDDGRINPPMFKRLFWEITALKGGLDYRNRRAASEKRWREVTGRKHASLAWAINDVLGHVFWFGGAYKVVGDTAQLMGPILVKFFWRSMTTGVMARAALTASIYKRGVRLTGKAPISPLIRIDACAQWFHTAWTAPIQGMFPHFRISPYANWSTVSICLIILLTQLGPSTLAGFSLFVVIIPVMERIMARQFKTRGKSMKFTDRRAKILLEVLSSMRVVKYFCYEVPFLKRIFDVRENEIRGIRKIQHSQSANIALAFSLPVLASTLAFVTYTRVTSGFDIAIIFSSFSLFQLLRQPMMFLPRALSNIADGRNALNRLTRVFYAEILTDVPFVINPSQEFALDVKDVSFEWESGSKDHDSKTKTSADKSKSTAETKALGKLKDEDADYQDDLPFRVQNINMRIPRGTLAGVVGRVGSGKSSLLQGLIGEMRRVGGEFSYGGKVAYCPQTAWIQNASLRDNVLFGQPFDSDRYWSIMEKACLLPDLQLLPDGDLTEIGKKGINLSGGAEAESEVNIARALYYDADVIIFDDPLSAVDANVGKSLFHNAVLGLIQRGKTVILATVRAVHSLFATTYTPSREGEFLSMGRIKNFSTRGGEFARLDKEFGGGNVEEESAENLVTVTVTVDELKMKSARAAGTGKIEGKLITKERRTTGSVSWQIYGSYIKAGRGYITLSLIILAVLGMQGCQVTNSYTLVWWQQNKFDRSFSFYQTLYACLGVSQAIFTFLMGVGINILSMTAAKNLHHDSVYNILYAPMSFFDTIPMGRIIGVFGKDIDTIDNSLSTSLRIFILVVSNLSSAIILISVLEHYFIIPAVAIACSYVYFAAFYRAGARELKVSDSVRSFHLHLHPWFHWLINRRHATLGALCSPVGITYCYGEIPRFIESNQYYIDLENRALFLTVTNQRWLAIRLDVCGAIMVFAVAIFAVVGVSGITPAEVGLVLTWTTQLTLMCSMNYMTAVERVVHYSRKDVIPQEATYESDKDHKPPPEWPACGAVEFKNVEMSYKPGLPNVLHGISMRINAGEKIGIVGRTGAGKSSLVLTLLRLVEYSGTILVDDVDIGKIGLKDLRSNISIIPQDATDALQRDNNGEQPRHRIDLDTVVEINGANLSGGERSLLSLSRALVKDSKVVILDEATASVDLETDHKIQRTIQSQFKDSTLLCIAQQIV</sequence>
<dbReference type="InterPro" id="IPR011527">
    <property type="entry name" value="ABC1_TM_dom"/>
</dbReference>
<dbReference type="GO" id="GO:0140359">
    <property type="term" value="F:ABC-type transporter activity"/>
    <property type="evidence" value="ECO:0007669"/>
    <property type="project" value="InterPro"/>
</dbReference>
<evidence type="ECO:0000256" key="8">
    <source>
        <dbReference type="ARBA" id="ARBA00023136"/>
    </source>
</evidence>
<dbReference type="EMBL" id="JACAZI010000033">
    <property type="protein sequence ID" value="KAF7330268.1"/>
    <property type="molecule type" value="Genomic_DNA"/>
</dbReference>
<keyword evidence="7 10" id="KW-1133">Transmembrane helix</keyword>
<dbReference type="CDD" id="cd18606">
    <property type="entry name" value="ABC_6TM_YOR1_D2_like"/>
    <property type="match status" value="1"/>
</dbReference>
<feature type="transmembrane region" description="Helical" evidence="10">
    <location>
        <begin position="1050"/>
        <end position="1070"/>
    </location>
</feature>
<dbReference type="PROSITE" id="PS50893">
    <property type="entry name" value="ABC_TRANSPORTER_2"/>
    <property type="match status" value="2"/>
</dbReference>
<keyword evidence="4 10" id="KW-0812">Transmembrane</keyword>
<evidence type="ECO:0000256" key="10">
    <source>
        <dbReference type="SAM" id="Phobius"/>
    </source>
</evidence>
<gene>
    <name evidence="13" type="ORF">MVEN_02464700</name>
</gene>
<dbReference type="GO" id="GO:0016887">
    <property type="term" value="F:ATP hydrolysis activity"/>
    <property type="evidence" value="ECO:0007669"/>
    <property type="project" value="InterPro"/>
</dbReference>
<dbReference type="CDD" id="cd18597">
    <property type="entry name" value="ABC_6TM_YOR1_D1_like"/>
    <property type="match status" value="1"/>
</dbReference>
<dbReference type="PROSITE" id="PS00211">
    <property type="entry name" value="ABC_TRANSPORTER_1"/>
    <property type="match status" value="1"/>
</dbReference>
<evidence type="ECO:0000256" key="5">
    <source>
        <dbReference type="ARBA" id="ARBA00022741"/>
    </source>
</evidence>
<evidence type="ECO:0000256" key="6">
    <source>
        <dbReference type="ARBA" id="ARBA00022840"/>
    </source>
</evidence>
<comment type="subcellular location">
    <subcellularLocation>
        <location evidence="1">Membrane</location>
        <topology evidence="1">Multi-pass membrane protein</topology>
    </subcellularLocation>
</comment>
<dbReference type="InterPro" id="IPR003439">
    <property type="entry name" value="ABC_transporter-like_ATP-bd"/>
</dbReference>
<evidence type="ECO:0000313" key="13">
    <source>
        <dbReference type="EMBL" id="KAF7330268.1"/>
    </source>
</evidence>
<evidence type="ECO:0000256" key="4">
    <source>
        <dbReference type="ARBA" id="ARBA00022692"/>
    </source>
</evidence>
<feature type="domain" description="ABC transporter" evidence="11">
    <location>
        <begin position="1133"/>
        <end position="1305"/>
    </location>
</feature>
<dbReference type="Proteomes" id="UP000620124">
    <property type="component" value="Unassembled WGS sequence"/>
</dbReference>
<evidence type="ECO:0000256" key="9">
    <source>
        <dbReference type="SAM" id="MobiDB-lite"/>
    </source>
</evidence>
<evidence type="ECO:0000256" key="1">
    <source>
        <dbReference type="ARBA" id="ARBA00004141"/>
    </source>
</evidence>
<dbReference type="PANTHER" id="PTHR24223">
    <property type="entry name" value="ATP-BINDING CASSETTE SUB-FAMILY C"/>
    <property type="match status" value="1"/>
</dbReference>
<comment type="similarity">
    <text evidence="2">Belongs to the ABC transporter superfamily. ABCC family. Conjugate transporter (TC 3.A.1.208) subfamily.</text>
</comment>
<feature type="domain" description="ABC transmembrane type-1" evidence="12">
    <location>
        <begin position="291"/>
        <end position="447"/>
    </location>
</feature>
<evidence type="ECO:0000259" key="11">
    <source>
        <dbReference type="PROSITE" id="PS50893"/>
    </source>
</evidence>
<dbReference type="InterPro" id="IPR050173">
    <property type="entry name" value="ABC_transporter_C-like"/>
</dbReference>
<feature type="transmembrane region" description="Helical" evidence="10">
    <location>
        <begin position="808"/>
        <end position="828"/>
    </location>
</feature>
<dbReference type="InterPro" id="IPR017871">
    <property type="entry name" value="ABC_transporter-like_CS"/>
</dbReference>
<proteinExistence type="inferred from homology"/>